<dbReference type="eggNOG" id="COG2199">
    <property type="taxonomic scope" value="Bacteria"/>
</dbReference>
<dbReference type="GO" id="GO:0071111">
    <property type="term" value="F:cyclic-guanylate-specific phosphodiesterase activity"/>
    <property type="evidence" value="ECO:0007669"/>
    <property type="project" value="InterPro"/>
</dbReference>
<dbReference type="InterPro" id="IPR050706">
    <property type="entry name" value="Cyclic-di-GMP_PDE-like"/>
</dbReference>
<proteinExistence type="predicted"/>
<gene>
    <name evidence="3" type="ORF">Thimo_2224</name>
</gene>
<evidence type="ECO:0000313" key="4">
    <source>
        <dbReference type="Proteomes" id="UP000010816"/>
    </source>
</evidence>
<dbReference type="InterPro" id="IPR043128">
    <property type="entry name" value="Rev_trsase/Diguanyl_cyclase"/>
</dbReference>
<dbReference type="Gene3D" id="3.20.20.450">
    <property type="entry name" value="EAL domain"/>
    <property type="match status" value="1"/>
</dbReference>
<dbReference type="InterPro" id="IPR035965">
    <property type="entry name" value="PAS-like_dom_sf"/>
</dbReference>
<dbReference type="HOGENOM" id="CLU_000445_70_50_6"/>
<feature type="compositionally biased region" description="Basic and acidic residues" evidence="1">
    <location>
        <begin position="422"/>
        <end position="433"/>
    </location>
</feature>
<dbReference type="AlphaFoldDB" id="L0GYF6"/>
<dbReference type="PANTHER" id="PTHR33121">
    <property type="entry name" value="CYCLIC DI-GMP PHOSPHODIESTERASE PDEF"/>
    <property type="match status" value="1"/>
</dbReference>
<accession>L0GYF6</accession>
<dbReference type="eggNOG" id="COG0745">
    <property type="taxonomic scope" value="Bacteria"/>
</dbReference>
<name>L0GYF6_9GAMM</name>
<dbReference type="Gene3D" id="3.30.70.270">
    <property type="match status" value="1"/>
</dbReference>
<dbReference type="SUPFAM" id="SSF141868">
    <property type="entry name" value="EAL domain-like"/>
    <property type="match status" value="1"/>
</dbReference>
<dbReference type="STRING" id="765912.Thimo_2224"/>
<evidence type="ECO:0000259" key="2">
    <source>
        <dbReference type="PROSITE" id="PS50883"/>
    </source>
</evidence>
<organism evidence="3 4">
    <name type="scientific">Thioflavicoccus mobilis 8321</name>
    <dbReference type="NCBI Taxonomy" id="765912"/>
    <lineage>
        <taxon>Bacteria</taxon>
        <taxon>Pseudomonadati</taxon>
        <taxon>Pseudomonadota</taxon>
        <taxon>Gammaproteobacteria</taxon>
        <taxon>Chromatiales</taxon>
        <taxon>Chromatiaceae</taxon>
        <taxon>Thioflavicoccus</taxon>
    </lineage>
</organism>
<dbReference type="OrthoDB" id="7052318at2"/>
<reference evidence="3 4" key="1">
    <citation type="submission" date="2011-09" db="EMBL/GenBank/DDBJ databases">
        <title>Complete sequence of chromosome of Thioflavicoccus mobilis 8321.</title>
        <authorList>
            <consortium name="US DOE Joint Genome Institute"/>
            <person name="Lucas S."/>
            <person name="Han J."/>
            <person name="Lapidus A."/>
            <person name="Cheng J.-F."/>
            <person name="Goodwin L."/>
            <person name="Pitluck S."/>
            <person name="Peters L."/>
            <person name="Ovchinnikova G."/>
            <person name="Lu M."/>
            <person name="Detter J.C."/>
            <person name="Han C."/>
            <person name="Tapia R."/>
            <person name="Land M."/>
            <person name="Hauser L."/>
            <person name="Kyrpides N."/>
            <person name="Ivanova N."/>
            <person name="Pagani I."/>
            <person name="Vogl K."/>
            <person name="Liu Z."/>
            <person name="Imhoff J."/>
            <person name="Thiel V."/>
            <person name="Frigaard N.-U."/>
            <person name="Bryant D."/>
            <person name="Woyke T."/>
        </authorList>
    </citation>
    <scope>NUCLEOTIDE SEQUENCE [LARGE SCALE GENOMIC DNA]</scope>
    <source>
        <strain evidence="3 4">8321</strain>
    </source>
</reference>
<sequence>MPTQSPTVNLLILTSSSNEAREIIQSLRSGGLPARGIYTEQYERLAALTEAQVTVDLILCCLNDPQIELDHVMEHYQEIEADVPLILLTDRNQGSNHLLRALRAGARDLVGRDEIERLRLVVTREFADRRTRCELAETRAQAQRCVGRIRALAEASEEAIAYVREDGMHDFANAAYRRRFGLHPSDELQNLPLLDLVVAKHHQALNDLLKELREAKEAPPLTRKLHVTALGGSGRLFPATLVIAREADDTAALRLIVRDTRHEIAQQAETLVAVDAGFASRNAFVNAVSQRLARAASGEPAQFALIYVGINGFAEILQAVGVTRGLEIATELGAALGRIAPDNCLLTRFADDGFMLILDTDEPADARRLAVAVRAELRLPVTLPTRDTAQPDCVTGFVFVQRTDASFAELVDRAYADAFARKPSIDGERDDTRPATTESTDGHQPLTDAADREIGEMIDEALQKDGLILVYQPIVSLLGDNQENYSVFLRLLDEQQRLHEARELIGPAVRTRSIEAIDHWVVERAIDEMVEQRKQGQKVNFFINMAEETFQDNALLFWLCDQLREKEARGNWLTFQFQEVHARHHLAKLAKLVTGLKKIKARIAIGRFGHDPRPESLLQTLQADFVLFSPDFAQQLSNDPAKQQRLMALANLAREFNAKTVVTGVEDATTLTVLWGGGVDYVQGNFLQRPSTALGLSQD</sequence>
<evidence type="ECO:0000313" key="3">
    <source>
        <dbReference type="EMBL" id="AGA90971.1"/>
    </source>
</evidence>
<dbReference type="Pfam" id="PF00563">
    <property type="entry name" value="EAL"/>
    <property type="match status" value="1"/>
</dbReference>
<dbReference type="eggNOG" id="COG2200">
    <property type="taxonomic scope" value="Bacteria"/>
</dbReference>
<feature type="domain" description="EAL" evidence="2">
    <location>
        <begin position="451"/>
        <end position="699"/>
    </location>
</feature>
<dbReference type="PROSITE" id="PS50883">
    <property type="entry name" value="EAL"/>
    <property type="match status" value="1"/>
</dbReference>
<dbReference type="CDD" id="cd01948">
    <property type="entry name" value="EAL"/>
    <property type="match status" value="1"/>
</dbReference>
<dbReference type="InterPro" id="IPR035919">
    <property type="entry name" value="EAL_sf"/>
</dbReference>
<dbReference type="EMBL" id="CP003051">
    <property type="protein sequence ID" value="AGA90971.1"/>
    <property type="molecule type" value="Genomic_DNA"/>
</dbReference>
<dbReference type="SUPFAM" id="SSF55073">
    <property type="entry name" value="Nucleotide cyclase"/>
    <property type="match status" value="1"/>
</dbReference>
<evidence type="ECO:0000256" key="1">
    <source>
        <dbReference type="SAM" id="MobiDB-lite"/>
    </source>
</evidence>
<dbReference type="InterPro" id="IPR029787">
    <property type="entry name" value="Nucleotide_cyclase"/>
</dbReference>
<feature type="region of interest" description="Disordered" evidence="1">
    <location>
        <begin position="422"/>
        <end position="447"/>
    </location>
</feature>
<dbReference type="SMART" id="SM00052">
    <property type="entry name" value="EAL"/>
    <property type="match status" value="1"/>
</dbReference>
<dbReference type="SMART" id="SM00267">
    <property type="entry name" value="GGDEF"/>
    <property type="match status" value="1"/>
</dbReference>
<dbReference type="RefSeq" id="WP_015281108.1">
    <property type="nucleotide sequence ID" value="NC_019940.1"/>
</dbReference>
<protein>
    <submittedName>
        <fullName evidence="3">EAL domain-containing protein</fullName>
    </submittedName>
</protein>
<dbReference type="Gene3D" id="3.30.450.20">
    <property type="entry name" value="PAS domain"/>
    <property type="match status" value="1"/>
</dbReference>
<dbReference type="InterPro" id="IPR000160">
    <property type="entry name" value="GGDEF_dom"/>
</dbReference>
<dbReference type="SUPFAM" id="SSF55785">
    <property type="entry name" value="PYP-like sensor domain (PAS domain)"/>
    <property type="match status" value="1"/>
</dbReference>
<dbReference type="InterPro" id="IPR001633">
    <property type="entry name" value="EAL_dom"/>
</dbReference>
<dbReference type="Proteomes" id="UP000010816">
    <property type="component" value="Chromosome"/>
</dbReference>
<dbReference type="KEGG" id="tmb:Thimo_2224"/>
<dbReference type="PANTHER" id="PTHR33121:SF79">
    <property type="entry name" value="CYCLIC DI-GMP PHOSPHODIESTERASE PDED-RELATED"/>
    <property type="match status" value="1"/>
</dbReference>
<dbReference type="Pfam" id="PF00990">
    <property type="entry name" value="GGDEF"/>
    <property type="match status" value="1"/>
</dbReference>
<keyword evidence="4" id="KW-1185">Reference proteome</keyword>